<evidence type="ECO:0000259" key="3">
    <source>
        <dbReference type="Pfam" id="PF00534"/>
    </source>
</evidence>
<comment type="caution">
    <text evidence="5">The sequence shown here is derived from an EMBL/GenBank/DDBJ whole genome shotgun (WGS) entry which is preliminary data.</text>
</comment>
<organism evidence="5 6">
    <name type="scientific">Phaeodactylibacter xiamenensis</name>
    <dbReference type="NCBI Taxonomy" id="1524460"/>
    <lineage>
        <taxon>Bacteria</taxon>
        <taxon>Pseudomonadati</taxon>
        <taxon>Bacteroidota</taxon>
        <taxon>Saprospiria</taxon>
        <taxon>Saprospirales</taxon>
        <taxon>Haliscomenobacteraceae</taxon>
        <taxon>Phaeodactylibacter</taxon>
    </lineage>
</organism>
<sequence length="368" mass="42587">MERLICTVTNDLTYDQRMIRICTSLSRAGYKVTLVGRQRPGSVPLTERPFEQVRLRCRFDAGKLFYLEYNLRLWWWLAWQRFDAACAVDLDTILPAFFWCRLKGKPCVYDAHEYFTEVPEVVRRPMVQRIWSAVARLTIPRLRYAYTVGPELARIFEERYGTPFAVVRNVPFARAEFPDTPKPHPRIILYQGALNEGRGLETAIAAMQQVDNAVLWLAGEGDRSQALREQVQVLGLEDKVRFLGYLQPEELRGITPKAYIGLNLLENRGLSYYYSLANKAFDYLQAGVPAIHMAFPEYEALHRAHPGFLLLDKLSPDALAATLNRILQDEVLYNQLREACRTAAVELTWEREEERLLEVYRSAVRSDF</sequence>
<feature type="domain" description="Glycosyltransferase subfamily 4-like N-terminal" evidence="4">
    <location>
        <begin position="19"/>
        <end position="168"/>
    </location>
</feature>
<dbReference type="GO" id="GO:0016757">
    <property type="term" value="F:glycosyltransferase activity"/>
    <property type="evidence" value="ECO:0007669"/>
    <property type="project" value="UniProtKB-KW"/>
</dbReference>
<keyword evidence="2" id="KW-0808">Transferase</keyword>
<proteinExistence type="predicted"/>
<feature type="domain" description="Glycosyl transferase family 1" evidence="3">
    <location>
        <begin position="182"/>
        <end position="340"/>
    </location>
</feature>
<name>A0A098SBZ4_9BACT</name>
<evidence type="ECO:0000259" key="4">
    <source>
        <dbReference type="Pfam" id="PF13439"/>
    </source>
</evidence>
<dbReference type="AlphaFoldDB" id="A0A098SBZ4"/>
<evidence type="ECO:0000313" key="6">
    <source>
        <dbReference type="Proteomes" id="UP000029736"/>
    </source>
</evidence>
<dbReference type="InterPro" id="IPR028098">
    <property type="entry name" value="Glyco_trans_4-like_N"/>
</dbReference>
<dbReference type="SUPFAM" id="SSF53756">
    <property type="entry name" value="UDP-Glycosyltransferase/glycogen phosphorylase"/>
    <property type="match status" value="1"/>
</dbReference>
<dbReference type="Pfam" id="PF13439">
    <property type="entry name" value="Glyco_transf_4"/>
    <property type="match status" value="1"/>
</dbReference>
<evidence type="ECO:0000256" key="1">
    <source>
        <dbReference type="ARBA" id="ARBA00022676"/>
    </source>
</evidence>
<keyword evidence="6" id="KW-1185">Reference proteome</keyword>
<dbReference type="STRING" id="1524460.IX84_01290"/>
<dbReference type="PANTHER" id="PTHR12526:SF629">
    <property type="entry name" value="TEICHURONIC ACID BIOSYNTHESIS GLYCOSYLTRANSFERASE TUAH-RELATED"/>
    <property type="match status" value="1"/>
</dbReference>
<dbReference type="EMBL" id="JPOS01000003">
    <property type="protein sequence ID" value="KGE89696.1"/>
    <property type="molecule type" value="Genomic_DNA"/>
</dbReference>
<accession>A0A098SBZ4</accession>
<evidence type="ECO:0000256" key="2">
    <source>
        <dbReference type="ARBA" id="ARBA00022679"/>
    </source>
</evidence>
<keyword evidence="1" id="KW-0328">Glycosyltransferase</keyword>
<gene>
    <name evidence="5" type="ORF">IX84_01290</name>
</gene>
<reference evidence="5 6" key="1">
    <citation type="journal article" date="2014" name="Int. J. Syst. Evol. Microbiol.">
        <title>Phaeodactylibacter xiamenensis gen. nov., sp. nov., a member of the family Saprospiraceae isolated from the marine alga Phaeodactylum tricornutum.</title>
        <authorList>
            <person name="Chen Z.Jr."/>
            <person name="Lei X."/>
            <person name="Lai Q."/>
            <person name="Li Y."/>
            <person name="Zhang B."/>
            <person name="Zhang J."/>
            <person name="Zhang H."/>
            <person name="Yang L."/>
            <person name="Zheng W."/>
            <person name="Tian Y."/>
            <person name="Yu Z."/>
            <person name="Xu H.Jr."/>
            <person name="Zheng T."/>
        </authorList>
    </citation>
    <scope>NUCLEOTIDE SEQUENCE [LARGE SCALE GENOMIC DNA]</scope>
    <source>
        <strain evidence="5 6">KD52</strain>
    </source>
</reference>
<protein>
    <submittedName>
        <fullName evidence="5">Uncharacterized protein</fullName>
    </submittedName>
</protein>
<dbReference type="RefSeq" id="WP_238578212.1">
    <property type="nucleotide sequence ID" value="NZ_JBKAGJ010000005.1"/>
</dbReference>
<dbReference type="PANTHER" id="PTHR12526">
    <property type="entry name" value="GLYCOSYLTRANSFERASE"/>
    <property type="match status" value="1"/>
</dbReference>
<dbReference type="Gene3D" id="3.40.50.2000">
    <property type="entry name" value="Glycogen Phosphorylase B"/>
    <property type="match status" value="2"/>
</dbReference>
<evidence type="ECO:0000313" key="5">
    <source>
        <dbReference type="EMBL" id="KGE89696.1"/>
    </source>
</evidence>
<dbReference type="Pfam" id="PF00534">
    <property type="entry name" value="Glycos_transf_1"/>
    <property type="match status" value="1"/>
</dbReference>
<dbReference type="Proteomes" id="UP000029736">
    <property type="component" value="Unassembled WGS sequence"/>
</dbReference>
<dbReference type="InterPro" id="IPR001296">
    <property type="entry name" value="Glyco_trans_1"/>
</dbReference>